<evidence type="ECO:0000313" key="6">
    <source>
        <dbReference type="Proteomes" id="UP000053676"/>
    </source>
</evidence>
<dbReference type="InterPro" id="IPR032914">
    <property type="entry name" value="Vam6/VPS39/TRAP1"/>
</dbReference>
<name>W2SRV8_NECAM</name>
<feature type="non-terminal residue" evidence="5">
    <location>
        <position position="1"/>
    </location>
</feature>
<feature type="domain" description="Vacuolar sorting protein 39/Transforming growth factor beta receptor-associated" evidence="4">
    <location>
        <begin position="81"/>
        <end position="183"/>
    </location>
</feature>
<dbReference type="GO" id="GO:0016020">
    <property type="term" value="C:membrane"/>
    <property type="evidence" value="ECO:0007669"/>
    <property type="project" value="TreeGrafter"/>
</dbReference>
<dbReference type="KEGG" id="nai:NECAME_18940"/>
<accession>W2SRV8</accession>
<comment type="subcellular location">
    <subcellularLocation>
        <location evidence="1">Endomembrane system</location>
        <topology evidence="1">Peripheral membrane protein</topology>
    </subcellularLocation>
</comment>
<dbReference type="STRING" id="51031.W2SRV8"/>
<evidence type="ECO:0000313" key="5">
    <source>
        <dbReference type="EMBL" id="ETN72243.1"/>
    </source>
</evidence>
<comment type="similarity">
    <text evidence="3">Belongs to the VAM6/VPS39 family.</text>
</comment>
<evidence type="ECO:0000256" key="3">
    <source>
        <dbReference type="ARBA" id="ARBA00038201"/>
    </source>
</evidence>
<dbReference type="AlphaFoldDB" id="W2SRV8"/>
<keyword evidence="2" id="KW-0472">Membrane</keyword>
<organism evidence="5 6">
    <name type="scientific">Necator americanus</name>
    <name type="common">Human hookworm</name>
    <dbReference type="NCBI Taxonomy" id="51031"/>
    <lineage>
        <taxon>Eukaryota</taxon>
        <taxon>Metazoa</taxon>
        <taxon>Ecdysozoa</taxon>
        <taxon>Nematoda</taxon>
        <taxon>Chromadorea</taxon>
        <taxon>Rhabditida</taxon>
        <taxon>Rhabditina</taxon>
        <taxon>Rhabditomorpha</taxon>
        <taxon>Strongyloidea</taxon>
        <taxon>Ancylostomatidae</taxon>
        <taxon>Bunostominae</taxon>
        <taxon>Necator</taxon>
    </lineage>
</organism>
<proteinExistence type="inferred from homology"/>
<dbReference type="EMBL" id="KI665028">
    <property type="protein sequence ID" value="ETN72243.1"/>
    <property type="molecule type" value="Genomic_DNA"/>
</dbReference>
<dbReference type="Pfam" id="PF10366">
    <property type="entry name" value="Vps39_1"/>
    <property type="match status" value="1"/>
</dbReference>
<dbReference type="PANTHER" id="PTHR12894:SF49">
    <property type="entry name" value="VAM6_VPS39-LIKE PROTEIN"/>
    <property type="match status" value="1"/>
</dbReference>
<evidence type="ECO:0000256" key="1">
    <source>
        <dbReference type="ARBA" id="ARBA00004184"/>
    </source>
</evidence>
<reference evidence="6" key="1">
    <citation type="journal article" date="2014" name="Nat. Genet.">
        <title>Genome of the human hookworm Necator americanus.</title>
        <authorList>
            <person name="Tang Y.T."/>
            <person name="Gao X."/>
            <person name="Rosa B.A."/>
            <person name="Abubucker S."/>
            <person name="Hallsworth-Pepin K."/>
            <person name="Martin J."/>
            <person name="Tyagi R."/>
            <person name="Heizer E."/>
            <person name="Zhang X."/>
            <person name="Bhonagiri-Palsikar V."/>
            <person name="Minx P."/>
            <person name="Warren W.C."/>
            <person name="Wang Q."/>
            <person name="Zhan B."/>
            <person name="Hotez P.J."/>
            <person name="Sternberg P.W."/>
            <person name="Dougall A."/>
            <person name="Gaze S.T."/>
            <person name="Mulvenna J."/>
            <person name="Sotillo J."/>
            <person name="Ranganathan S."/>
            <person name="Rabelo E.M."/>
            <person name="Wilson R.K."/>
            <person name="Felgner P.L."/>
            <person name="Bethony J."/>
            <person name="Hawdon J.M."/>
            <person name="Gasser R.B."/>
            <person name="Loukas A."/>
            <person name="Mitreva M."/>
        </authorList>
    </citation>
    <scope>NUCLEOTIDE SEQUENCE [LARGE SCALE GENOMIC DNA]</scope>
</reference>
<gene>
    <name evidence="5" type="ORF">NECAME_18940</name>
</gene>
<protein>
    <recommendedName>
        <fullName evidence="4">Vacuolar sorting protein 39/Transforming growth factor beta receptor-associated domain-containing protein</fullName>
    </recommendedName>
</protein>
<keyword evidence="6" id="KW-1185">Reference proteome</keyword>
<dbReference type="PANTHER" id="PTHR12894">
    <property type="entry name" value="CNH DOMAIN CONTAINING"/>
    <property type="match status" value="1"/>
</dbReference>
<dbReference type="Proteomes" id="UP000053676">
    <property type="component" value="Unassembled WGS sequence"/>
</dbReference>
<dbReference type="OrthoDB" id="5325112at2759"/>
<dbReference type="GO" id="GO:0034058">
    <property type="term" value="P:endosomal vesicle fusion"/>
    <property type="evidence" value="ECO:0007669"/>
    <property type="project" value="TreeGrafter"/>
</dbReference>
<dbReference type="GO" id="GO:0005737">
    <property type="term" value="C:cytoplasm"/>
    <property type="evidence" value="ECO:0007669"/>
    <property type="project" value="TreeGrafter"/>
</dbReference>
<sequence length="227" mass="25931">VITIIQMFPEFLPEKLQKDAAAFDLPANDKKRALLALGNYLSAVRADLSKQLDQYNRERFQSQSSLSPEHLKSLHISLQVVDTALLKCYLQTRPSLVDSLLRLHNNSCFFEDAESILNLIELMNRDEVLLIRQLLSALELLRSQSQDPDSDPFFHGLEKIVAYLQTLGNTHLELIFKYTRWVLDKDVTAGLEVFIGEESDLARNLDRQAVLTFLRSHCVASVIPFLF</sequence>
<dbReference type="GO" id="GO:0012505">
    <property type="term" value="C:endomembrane system"/>
    <property type="evidence" value="ECO:0007669"/>
    <property type="project" value="UniProtKB-SubCell"/>
</dbReference>
<evidence type="ECO:0000259" key="4">
    <source>
        <dbReference type="Pfam" id="PF10366"/>
    </source>
</evidence>
<dbReference type="InterPro" id="IPR019452">
    <property type="entry name" value="VPS39/TGF_beta_rcpt-assoc_1"/>
</dbReference>
<evidence type="ECO:0000256" key="2">
    <source>
        <dbReference type="ARBA" id="ARBA00023136"/>
    </source>
</evidence>
<dbReference type="GO" id="GO:0006914">
    <property type="term" value="P:autophagy"/>
    <property type="evidence" value="ECO:0007669"/>
    <property type="project" value="TreeGrafter"/>
</dbReference>